<accession>A0A8H7UG79</accession>
<dbReference type="AlphaFoldDB" id="A0A8H7UG79"/>
<proteinExistence type="predicted"/>
<dbReference type="Proteomes" id="UP000612746">
    <property type="component" value="Unassembled WGS sequence"/>
</dbReference>
<gene>
    <name evidence="1" type="ORF">INT44_008711</name>
</gene>
<comment type="caution">
    <text evidence="1">The sequence shown here is derived from an EMBL/GenBank/DDBJ whole genome shotgun (WGS) entry which is preliminary data.</text>
</comment>
<evidence type="ECO:0000313" key="1">
    <source>
        <dbReference type="EMBL" id="KAG2181895.1"/>
    </source>
</evidence>
<organism evidence="1 2">
    <name type="scientific">Umbelopsis vinacea</name>
    <dbReference type="NCBI Taxonomy" id="44442"/>
    <lineage>
        <taxon>Eukaryota</taxon>
        <taxon>Fungi</taxon>
        <taxon>Fungi incertae sedis</taxon>
        <taxon>Mucoromycota</taxon>
        <taxon>Mucoromycotina</taxon>
        <taxon>Umbelopsidomycetes</taxon>
        <taxon>Umbelopsidales</taxon>
        <taxon>Umbelopsidaceae</taxon>
        <taxon>Umbelopsis</taxon>
    </lineage>
</organism>
<dbReference type="EMBL" id="JAEPRA010000008">
    <property type="protein sequence ID" value="KAG2181895.1"/>
    <property type="molecule type" value="Genomic_DNA"/>
</dbReference>
<protein>
    <submittedName>
        <fullName evidence="1">Uncharacterized protein</fullName>
    </submittedName>
</protein>
<keyword evidence="2" id="KW-1185">Reference proteome</keyword>
<sequence length="568" mass="64811">MQAIARISINFGMNDLSILESIISCHIEGAQDVRSPSLYMKITSHMMSVAQTCFDTKQRVLLEQFPDNATPLGMKALTDALLFNIDLRSFAAEQYHDMINTDNYRCILGNNNADYICEQIEVTMSFGHIQRFFEATATERLMIEPNILSELVSYLQACAELYDIQETLSFPFKHEGIKLYTLAPSLLIDLQVASTERMIALVQSMSLDDNRVDGQHSSLIDPQRTNLSEFESQQFTQTRKASLTALLKNFCSLCEISGLSCYLICKVSDVLARYKLDHSYPTRNGNSYAEITRNMVNSCMEFLCILDEVNLYSLSTTHLEHMTAASIAIKAVAAKIMTMFHHQCSIIMNDEGITQDVKPGVCHQGSYRTIGLTSHFGRHILQFALAKISSKPSSAVTCLKVLQDILPDDMKENFSCMDVASQQLRLYWRDMISVLFPEIMKLNYLILSNNQDIVCLATTVIHQFLGLFSDSKKLHFQFKLFIQTELQSSLLRANDFSRLKDMSCHIKYLMYQNEEIIKRWLKFTGKSVYFQEMHDHFTTSFERVKMATSQIERFETTDGMFSAFCATD</sequence>
<reference evidence="1" key="1">
    <citation type="submission" date="2020-12" db="EMBL/GenBank/DDBJ databases">
        <title>Metabolic potential, ecology and presence of endohyphal bacteria is reflected in genomic diversity of Mucoromycotina.</title>
        <authorList>
            <person name="Muszewska A."/>
            <person name="Okrasinska A."/>
            <person name="Steczkiewicz K."/>
            <person name="Drgas O."/>
            <person name="Orlowska M."/>
            <person name="Perlinska-Lenart U."/>
            <person name="Aleksandrzak-Piekarczyk T."/>
            <person name="Szatraj K."/>
            <person name="Zielenkiewicz U."/>
            <person name="Pilsyk S."/>
            <person name="Malc E."/>
            <person name="Mieczkowski P."/>
            <person name="Kruszewska J.S."/>
            <person name="Biernat P."/>
            <person name="Pawlowska J."/>
        </authorList>
    </citation>
    <scope>NUCLEOTIDE SEQUENCE</scope>
    <source>
        <strain evidence="1">WA0000051536</strain>
    </source>
</reference>
<name>A0A8H7UG79_9FUNG</name>
<evidence type="ECO:0000313" key="2">
    <source>
        <dbReference type="Proteomes" id="UP000612746"/>
    </source>
</evidence>